<gene>
    <name evidence="2" type="ORF">KSP39_PZI016354</name>
</gene>
<dbReference type="EMBL" id="JBBWWQ010000014">
    <property type="protein sequence ID" value="KAK8930954.1"/>
    <property type="molecule type" value="Genomic_DNA"/>
</dbReference>
<reference evidence="2 3" key="1">
    <citation type="journal article" date="2022" name="Nat. Plants">
        <title>Genomes of leafy and leafless Platanthera orchids illuminate the evolution of mycoheterotrophy.</title>
        <authorList>
            <person name="Li M.H."/>
            <person name="Liu K.W."/>
            <person name="Li Z."/>
            <person name="Lu H.C."/>
            <person name="Ye Q.L."/>
            <person name="Zhang D."/>
            <person name="Wang J.Y."/>
            <person name="Li Y.F."/>
            <person name="Zhong Z.M."/>
            <person name="Liu X."/>
            <person name="Yu X."/>
            <person name="Liu D.K."/>
            <person name="Tu X.D."/>
            <person name="Liu B."/>
            <person name="Hao Y."/>
            <person name="Liao X.Y."/>
            <person name="Jiang Y.T."/>
            <person name="Sun W.H."/>
            <person name="Chen J."/>
            <person name="Chen Y.Q."/>
            <person name="Ai Y."/>
            <person name="Zhai J.W."/>
            <person name="Wu S.S."/>
            <person name="Zhou Z."/>
            <person name="Hsiao Y.Y."/>
            <person name="Wu W.L."/>
            <person name="Chen Y.Y."/>
            <person name="Lin Y.F."/>
            <person name="Hsu J.L."/>
            <person name="Li C.Y."/>
            <person name="Wang Z.W."/>
            <person name="Zhao X."/>
            <person name="Zhong W.Y."/>
            <person name="Ma X.K."/>
            <person name="Ma L."/>
            <person name="Huang J."/>
            <person name="Chen G.Z."/>
            <person name="Huang M.Z."/>
            <person name="Huang L."/>
            <person name="Peng D.H."/>
            <person name="Luo Y.B."/>
            <person name="Zou S.Q."/>
            <person name="Chen S.P."/>
            <person name="Lan S."/>
            <person name="Tsai W.C."/>
            <person name="Van de Peer Y."/>
            <person name="Liu Z.J."/>
        </authorList>
    </citation>
    <scope>NUCLEOTIDE SEQUENCE [LARGE SCALE GENOMIC DNA]</scope>
    <source>
        <strain evidence="2">Lor287</strain>
    </source>
</reference>
<evidence type="ECO:0000256" key="1">
    <source>
        <dbReference type="SAM" id="MobiDB-lite"/>
    </source>
</evidence>
<dbReference type="Proteomes" id="UP001418222">
    <property type="component" value="Unassembled WGS sequence"/>
</dbReference>
<feature type="region of interest" description="Disordered" evidence="1">
    <location>
        <begin position="94"/>
        <end position="113"/>
    </location>
</feature>
<name>A0AAP0G0P4_9ASPA</name>
<sequence>MLPRHRTQRPTRGSPRVAALPRHQACSSPPRDQHRAAACTKQRCRGPRTQHASPRDPPPYQFLIGTVQLLTATWRNSHDKRLSILLLAPLHGDANGGSEVEGSEPSEPEAVQGSPEIELEGIFFPDGPFWHFAGQRSGRHAWSTISYFISHPSMDSQLLSLLLCLQCPRWNHHCKPCHSQ</sequence>
<evidence type="ECO:0000313" key="2">
    <source>
        <dbReference type="EMBL" id="KAK8930954.1"/>
    </source>
</evidence>
<keyword evidence="3" id="KW-1185">Reference proteome</keyword>
<feature type="region of interest" description="Disordered" evidence="1">
    <location>
        <begin position="1"/>
        <end position="58"/>
    </location>
</feature>
<organism evidence="2 3">
    <name type="scientific">Platanthera zijinensis</name>
    <dbReference type="NCBI Taxonomy" id="2320716"/>
    <lineage>
        <taxon>Eukaryota</taxon>
        <taxon>Viridiplantae</taxon>
        <taxon>Streptophyta</taxon>
        <taxon>Embryophyta</taxon>
        <taxon>Tracheophyta</taxon>
        <taxon>Spermatophyta</taxon>
        <taxon>Magnoliopsida</taxon>
        <taxon>Liliopsida</taxon>
        <taxon>Asparagales</taxon>
        <taxon>Orchidaceae</taxon>
        <taxon>Orchidoideae</taxon>
        <taxon>Orchideae</taxon>
        <taxon>Orchidinae</taxon>
        <taxon>Platanthera</taxon>
    </lineage>
</organism>
<evidence type="ECO:0000313" key="3">
    <source>
        <dbReference type="Proteomes" id="UP001418222"/>
    </source>
</evidence>
<accession>A0AAP0G0P4</accession>
<comment type="caution">
    <text evidence="2">The sequence shown here is derived from an EMBL/GenBank/DDBJ whole genome shotgun (WGS) entry which is preliminary data.</text>
</comment>
<proteinExistence type="predicted"/>
<protein>
    <submittedName>
        <fullName evidence="2">Uncharacterized protein</fullName>
    </submittedName>
</protein>
<dbReference type="AlphaFoldDB" id="A0AAP0G0P4"/>